<proteinExistence type="predicted"/>
<sequence length="72" mass="8538">MIGKKFYRVLNESERARTQRPQPFQLRKKAKVVQGWKFDAQEITNKETTKLLKEHKIACLVLNPKNVEEVKK</sequence>
<reference evidence="1" key="1">
    <citation type="journal article" date="2014" name="Front. Microbiol.">
        <title>High frequency of phylogenetically diverse reductive dehalogenase-homologous genes in deep subseafloor sedimentary metagenomes.</title>
        <authorList>
            <person name="Kawai M."/>
            <person name="Futagami T."/>
            <person name="Toyoda A."/>
            <person name="Takaki Y."/>
            <person name="Nishi S."/>
            <person name="Hori S."/>
            <person name="Arai W."/>
            <person name="Tsubouchi T."/>
            <person name="Morono Y."/>
            <person name="Uchiyama I."/>
            <person name="Ito T."/>
            <person name="Fujiyama A."/>
            <person name="Inagaki F."/>
            <person name="Takami H."/>
        </authorList>
    </citation>
    <scope>NUCLEOTIDE SEQUENCE</scope>
    <source>
        <strain evidence="1">Expedition CK06-06</strain>
    </source>
</reference>
<protein>
    <submittedName>
        <fullName evidence="1">Uncharacterized protein</fullName>
    </submittedName>
</protein>
<organism evidence="1">
    <name type="scientific">marine sediment metagenome</name>
    <dbReference type="NCBI Taxonomy" id="412755"/>
    <lineage>
        <taxon>unclassified sequences</taxon>
        <taxon>metagenomes</taxon>
        <taxon>ecological metagenomes</taxon>
    </lineage>
</organism>
<gene>
    <name evidence="1" type="ORF">S12H4_15094</name>
</gene>
<name>X1RYY8_9ZZZZ</name>
<dbReference type="EMBL" id="BARW01007228">
    <property type="protein sequence ID" value="GAI85873.1"/>
    <property type="molecule type" value="Genomic_DNA"/>
</dbReference>
<dbReference type="AlphaFoldDB" id="X1RYY8"/>
<evidence type="ECO:0000313" key="1">
    <source>
        <dbReference type="EMBL" id="GAI85873.1"/>
    </source>
</evidence>
<comment type="caution">
    <text evidence="1">The sequence shown here is derived from an EMBL/GenBank/DDBJ whole genome shotgun (WGS) entry which is preliminary data.</text>
</comment>
<accession>X1RYY8</accession>